<evidence type="ECO:0000313" key="10">
    <source>
        <dbReference type="EMBL" id="VVC44019.1"/>
    </source>
</evidence>
<gene>
    <name evidence="10" type="ORF">CINCED_3A023760</name>
</gene>
<dbReference type="SMART" id="SM00825">
    <property type="entry name" value="PKS_KS"/>
    <property type="match status" value="1"/>
</dbReference>
<evidence type="ECO:0000256" key="2">
    <source>
        <dbReference type="ARBA" id="ARBA00022516"/>
    </source>
</evidence>
<evidence type="ECO:0000256" key="1">
    <source>
        <dbReference type="ARBA" id="ARBA00022450"/>
    </source>
</evidence>
<dbReference type="InterPro" id="IPR050091">
    <property type="entry name" value="PKS_NRPS_Biosynth_Enz"/>
</dbReference>
<accession>A0A5E4NGY1</accession>
<protein>
    <submittedName>
        <fullName evidence="10">Beta-ketoacyl synthase, N-terminal,Thiolase-like,Polyketide synthase, beta-ketoacyl synthase domain</fullName>
    </submittedName>
</protein>
<evidence type="ECO:0000256" key="7">
    <source>
        <dbReference type="ARBA" id="ARBA00023160"/>
    </source>
</evidence>
<evidence type="ECO:0000256" key="4">
    <source>
        <dbReference type="ARBA" id="ARBA00022857"/>
    </source>
</evidence>
<keyword evidence="4" id="KW-0521">NADP</keyword>
<dbReference type="InterPro" id="IPR020841">
    <property type="entry name" value="PKS_Beta-ketoAc_synthase_dom"/>
</dbReference>
<keyword evidence="8" id="KW-0511">Multifunctional enzyme</keyword>
<keyword evidence="6" id="KW-0443">Lipid metabolism</keyword>
<sequence length="324" mass="35529">MFDRKDEIVISGIAGMFPECDNAEELSELLFNKTNGITIDSRRWTPSLMGAICGTGKMKNINAFDATFFGVNNILADVMDPMTRILTERAVEAVVDAGLSLSDVSGTNVGVFMGSAIGETEIYMLNTTSKKSDPYTLLGQSRTMQANRISSMLNLTGTAGNSFFAMDGGWLCGANGLHKAKQMIDDGHISAAIIGTINLVMSPELQFQSQGLNRLNKSNQTKPFSSNDNNNDIMWKSEIADRMLPTGTTDRRDVSCCSSLQRASDAKRSYGTLLNVKSTVFGDRQGPLINRDRRRFQIAAVGRLQRGRRRSGHGRVRRSLRVGH</sequence>
<dbReference type="InterPro" id="IPR016039">
    <property type="entry name" value="Thiolase-like"/>
</dbReference>
<dbReference type="Pfam" id="PF00109">
    <property type="entry name" value="ketoacyl-synt"/>
    <property type="match status" value="1"/>
</dbReference>
<evidence type="ECO:0000256" key="5">
    <source>
        <dbReference type="ARBA" id="ARBA00023002"/>
    </source>
</evidence>
<keyword evidence="3" id="KW-0276">Fatty acid metabolism</keyword>
<dbReference type="SUPFAM" id="SSF53901">
    <property type="entry name" value="Thiolase-like"/>
    <property type="match status" value="1"/>
</dbReference>
<organism evidence="10 11">
    <name type="scientific">Cinara cedri</name>
    <dbReference type="NCBI Taxonomy" id="506608"/>
    <lineage>
        <taxon>Eukaryota</taxon>
        <taxon>Metazoa</taxon>
        <taxon>Ecdysozoa</taxon>
        <taxon>Arthropoda</taxon>
        <taxon>Hexapoda</taxon>
        <taxon>Insecta</taxon>
        <taxon>Pterygota</taxon>
        <taxon>Neoptera</taxon>
        <taxon>Paraneoptera</taxon>
        <taxon>Hemiptera</taxon>
        <taxon>Sternorrhyncha</taxon>
        <taxon>Aphidomorpha</taxon>
        <taxon>Aphidoidea</taxon>
        <taxon>Aphididae</taxon>
        <taxon>Lachninae</taxon>
        <taxon>Cinara</taxon>
    </lineage>
</organism>
<keyword evidence="7" id="KW-0275">Fatty acid biosynthesis</keyword>
<keyword evidence="11" id="KW-1185">Reference proteome</keyword>
<dbReference type="GO" id="GO:0016491">
    <property type="term" value="F:oxidoreductase activity"/>
    <property type="evidence" value="ECO:0007669"/>
    <property type="project" value="UniProtKB-KW"/>
</dbReference>
<keyword evidence="2" id="KW-0444">Lipid biosynthesis</keyword>
<evidence type="ECO:0000256" key="8">
    <source>
        <dbReference type="ARBA" id="ARBA00023268"/>
    </source>
</evidence>
<dbReference type="Proteomes" id="UP000325440">
    <property type="component" value="Unassembled WGS sequence"/>
</dbReference>
<dbReference type="GO" id="GO:0004312">
    <property type="term" value="F:fatty acid synthase activity"/>
    <property type="evidence" value="ECO:0007669"/>
    <property type="project" value="TreeGrafter"/>
</dbReference>
<evidence type="ECO:0000256" key="6">
    <source>
        <dbReference type="ARBA" id="ARBA00023098"/>
    </source>
</evidence>
<dbReference type="AlphaFoldDB" id="A0A5E4NGY1"/>
<keyword evidence="1" id="KW-0596">Phosphopantetheine</keyword>
<dbReference type="EMBL" id="CABPRJ010002374">
    <property type="protein sequence ID" value="VVC44019.1"/>
    <property type="molecule type" value="Genomic_DNA"/>
</dbReference>
<dbReference type="Gene3D" id="3.40.47.10">
    <property type="match status" value="1"/>
</dbReference>
<reference evidence="10 11" key="1">
    <citation type="submission" date="2019-08" db="EMBL/GenBank/DDBJ databases">
        <authorList>
            <person name="Alioto T."/>
            <person name="Alioto T."/>
            <person name="Gomez Garrido J."/>
        </authorList>
    </citation>
    <scope>NUCLEOTIDE SEQUENCE [LARGE SCALE GENOMIC DNA]</scope>
</reference>
<dbReference type="PANTHER" id="PTHR43775:SF7">
    <property type="entry name" value="FATTY ACID SYNTHASE"/>
    <property type="match status" value="1"/>
</dbReference>
<evidence type="ECO:0000313" key="11">
    <source>
        <dbReference type="Proteomes" id="UP000325440"/>
    </source>
</evidence>
<evidence type="ECO:0000256" key="3">
    <source>
        <dbReference type="ARBA" id="ARBA00022832"/>
    </source>
</evidence>
<evidence type="ECO:0000259" key="9">
    <source>
        <dbReference type="SMART" id="SM00825"/>
    </source>
</evidence>
<dbReference type="GO" id="GO:0006633">
    <property type="term" value="P:fatty acid biosynthetic process"/>
    <property type="evidence" value="ECO:0007669"/>
    <property type="project" value="UniProtKB-KW"/>
</dbReference>
<dbReference type="OrthoDB" id="329835at2759"/>
<feature type="domain" description="Ketosynthase family 3 (KS3)" evidence="9">
    <location>
        <begin position="8"/>
        <end position="315"/>
    </location>
</feature>
<proteinExistence type="predicted"/>
<dbReference type="PANTHER" id="PTHR43775">
    <property type="entry name" value="FATTY ACID SYNTHASE"/>
    <property type="match status" value="1"/>
</dbReference>
<name>A0A5E4NGY1_9HEMI</name>
<dbReference type="InterPro" id="IPR014030">
    <property type="entry name" value="Ketoacyl_synth_N"/>
</dbReference>
<keyword evidence="5" id="KW-0560">Oxidoreductase</keyword>